<dbReference type="InParanoid" id="A7F4Y4"/>
<feature type="compositionally biased region" description="Basic and acidic residues" evidence="2">
    <location>
        <begin position="1"/>
        <end position="10"/>
    </location>
</feature>
<sequence length="556" mass="61964">MDARSKEPPQSHRSGIKRHWDDDTKIPAQGDGSGNGWHGGTLPPIEAVAFPRHPVSDNPDNWGVENDHYTQNGGSSVMKRSRYEGSDSNGKLRVVADVLGKMPASQAYYPTKYDHDRTIHSTSTLGQPSRLTVNGPVDSPQDVSNICRQCRRQSVFDHEEESLPECCEHCQKNPELALVTQACSIGLTQLAETLRSGIDSEKRGINPRRTSSYKNSIFLSPYPFARQQHEREAPKYESSTRPNTTITIPTRASFSVSDVSQFFISLGVGITPSNVLPSITNEQLSDSVLHVHTAALQHEVSIQKIALSSLQGEHDKLLAAFSRSQSRASALEKKHQVSDIEIFSLTEEKARLNAQVLELEGDIEDLSKSRDTYRQAVVQEGAQYVEIVKMASQLEEKTGEERKKWNKMKLEMERRIEELSTKIKIHTQDSSTISRMPGGIGRNTPSFSEDNRYEGSTGITSVEPTSSTQLGAKDDRVDALRAEIERLRERCEEVEAALRAVRQESRLMESIIEALGRTGRGILQKVESVSVSPKIHAESQSSLRPEPDEDRVLLEE</sequence>
<keyword evidence="1" id="KW-0175">Coiled coil</keyword>
<feature type="compositionally biased region" description="Polar residues" evidence="2">
    <location>
        <begin position="457"/>
        <end position="469"/>
    </location>
</feature>
<organism evidence="3 4">
    <name type="scientific">Sclerotinia sclerotiorum (strain ATCC 18683 / 1980 / Ss-1)</name>
    <name type="common">White mold</name>
    <name type="synonym">Whetzelinia sclerotiorum</name>
    <dbReference type="NCBI Taxonomy" id="665079"/>
    <lineage>
        <taxon>Eukaryota</taxon>
        <taxon>Fungi</taxon>
        <taxon>Dikarya</taxon>
        <taxon>Ascomycota</taxon>
        <taxon>Pezizomycotina</taxon>
        <taxon>Leotiomycetes</taxon>
        <taxon>Helotiales</taxon>
        <taxon>Sclerotiniaceae</taxon>
        <taxon>Sclerotinia</taxon>
    </lineage>
</organism>
<evidence type="ECO:0000313" key="3">
    <source>
        <dbReference type="EMBL" id="EDN97805.1"/>
    </source>
</evidence>
<accession>A7F4Y4</accession>
<dbReference type="Proteomes" id="UP000001312">
    <property type="component" value="Unassembled WGS sequence"/>
</dbReference>
<dbReference type="eggNOG" id="ENOG502SAVR">
    <property type="taxonomic scope" value="Eukaryota"/>
</dbReference>
<dbReference type="GeneID" id="5482739"/>
<dbReference type="STRING" id="665079.A7F4Y4"/>
<name>A7F4Y4_SCLS1</name>
<evidence type="ECO:0000256" key="1">
    <source>
        <dbReference type="SAM" id="Coils"/>
    </source>
</evidence>
<dbReference type="RefSeq" id="XP_001586672.1">
    <property type="nucleotide sequence ID" value="XM_001586622.1"/>
</dbReference>
<dbReference type="EMBL" id="CH476641">
    <property type="protein sequence ID" value="EDN97805.1"/>
    <property type="molecule type" value="Genomic_DNA"/>
</dbReference>
<protein>
    <submittedName>
        <fullName evidence="3">Uncharacterized protein</fullName>
    </submittedName>
</protein>
<evidence type="ECO:0000256" key="2">
    <source>
        <dbReference type="SAM" id="MobiDB-lite"/>
    </source>
</evidence>
<dbReference type="KEGG" id="ssl:SS1G_12659"/>
<feature type="coiled-coil region" evidence="1">
    <location>
        <begin position="402"/>
        <end position="429"/>
    </location>
</feature>
<feature type="region of interest" description="Disordered" evidence="2">
    <location>
        <begin position="1"/>
        <end position="41"/>
    </location>
</feature>
<evidence type="ECO:0000313" key="4">
    <source>
        <dbReference type="Proteomes" id="UP000001312"/>
    </source>
</evidence>
<feature type="region of interest" description="Disordered" evidence="2">
    <location>
        <begin position="431"/>
        <end position="469"/>
    </location>
</feature>
<proteinExistence type="predicted"/>
<dbReference type="OMA" id="HEVSIQK"/>
<feature type="region of interest" description="Disordered" evidence="2">
    <location>
        <begin position="529"/>
        <end position="556"/>
    </location>
</feature>
<feature type="coiled-coil region" evidence="1">
    <location>
        <begin position="342"/>
        <end position="369"/>
    </location>
</feature>
<dbReference type="AlphaFoldDB" id="A7F4Y4"/>
<dbReference type="HOGENOM" id="CLU_406055_0_0_1"/>
<reference evidence="4" key="1">
    <citation type="journal article" date="2011" name="PLoS Genet.">
        <title>Genomic analysis of the necrotrophic fungal pathogens Sclerotinia sclerotiorum and Botrytis cinerea.</title>
        <authorList>
            <person name="Amselem J."/>
            <person name="Cuomo C.A."/>
            <person name="van Kan J.A."/>
            <person name="Viaud M."/>
            <person name="Benito E.P."/>
            <person name="Couloux A."/>
            <person name="Coutinho P.M."/>
            <person name="de Vries R.P."/>
            <person name="Dyer P.S."/>
            <person name="Fillinger S."/>
            <person name="Fournier E."/>
            <person name="Gout L."/>
            <person name="Hahn M."/>
            <person name="Kohn L."/>
            <person name="Lapalu N."/>
            <person name="Plummer K.M."/>
            <person name="Pradier J.M."/>
            <person name="Quevillon E."/>
            <person name="Sharon A."/>
            <person name="Simon A."/>
            <person name="ten Have A."/>
            <person name="Tudzynski B."/>
            <person name="Tudzynski P."/>
            <person name="Wincker P."/>
            <person name="Andrew M."/>
            <person name="Anthouard V."/>
            <person name="Beever R.E."/>
            <person name="Beffa R."/>
            <person name="Benoit I."/>
            <person name="Bouzid O."/>
            <person name="Brault B."/>
            <person name="Chen Z."/>
            <person name="Choquer M."/>
            <person name="Collemare J."/>
            <person name="Cotton P."/>
            <person name="Danchin E.G."/>
            <person name="Da Silva C."/>
            <person name="Gautier A."/>
            <person name="Giraud C."/>
            <person name="Giraud T."/>
            <person name="Gonzalez C."/>
            <person name="Grossetete S."/>
            <person name="Guldener U."/>
            <person name="Henrissat B."/>
            <person name="Howlett B.J."/>
            <person name="Kodira C."/>
            <person name="Kretschmer M."/>
            <person name="Lappartient A."/>
            <person name="Leroch M."/>
            <person name="Levis C."/>
            <person name="Mauceli E."/>
            <person name="Neuveglise C."/>
            <person name="Oeser B."/>
            <person name="Pearson M."/>
            <person name="Poulain J."/>
            <person name="Poussereau N."/>
            <person name="Quesneville H."/>
            <person name="Rascle C."/>
            <person name="Schumacher J."/>
            <person name="Segurens B."/>
            <person name="Sexton A."/>
            <person name="Silva E."/>
            <person name="Sirven C."/>
            <person name="Soanes D.M."/>
            <person name="Talbot N.J."/>
            <person name="Templeton M."/>
            <person name="Yandava C."/>
            <person name="Yarden O."/>
            <person name="Zeng Q."/>
            <person name="Rollins J.A."/>
            <person name="Lebrun M.H."/>
            <person name="Dickman M."/>
        </authorList>
    </citation>
    <scope>NUCLEOTIDE SEQUENCE [LARGE SCALE GENOMIC DNA]</scope>
    <source>
        <strain evidence="4">ATCC 18683 / 1980 / Ss-1</strain>
    </source>
</reference>
<keyword evidence="4" id="KW-1185">Reference proteome</keyword>
<feature type="coiled-coil region" evidence="1">
    <location>
        <begin position="470"/>
        <end position="504"/>
    </location>
</feature>
<gene>
    <name evidence="3" type="ORF">SS1G_12659</name>
</gene>